<feature type="region of interest" description="Disordered" evidence="5">
    <location>
        <begin position="68"/>
        <end position="89"/>
    </location>
</feature>
<evidence type="ECO:0000259" key="6">
    <source>
        <dbReference type="SMART" id="SM00704"/>
    </source>
</evidence>
<gene>
    <name evidence="7" type="ORF">ACFPJ5_03215</name>
</gene>
<evidence type="ECO:0000256" key="3">
    <source>
        <dbReference type="ARBA" id="ARBA00023004"/>
    </source>
</evidence>
<feature type="domain" description="Iron-binding zinc finger CDGSH type" evidence="6">
    <location>
        <begin position="10"/>
        <end position="51"/>
    </location>
</feature>
<dbReference type="GO" id="GO:0005737">
    <property type="term" value="C:cytoplasm"/>
    <property type="evidence" value="ECO:0007669"/>
    <property type="project" value="UniProtKB-ARBA"/>
</dbReference>
<comment type="caution">
    <text evidence="7">The sequence shown here is derived from an EMBL/GenBank/DDBJ whole genome shotgun (WGS) entry which is preliminary data.</text>
</comment>
<organism evidence="7 8">
    <name type="scientific">Salinirubrum litoreum</name>
    <dbReference type="NCBI Taxonomy" id="1126234"/>
    <lineage>
        <taxon>Archaea</taxon>
        <taxon>Methanobacteriati</taxon>
        <taxon>Methanobacteriota</taxon>
        <taxon>Stenosarchaea group</taxon>
        <taxon>Halobacteria</taxon>
        <taxon>Halobacteriales</taxon>
        <taxon>Haloferacaceae</taxon>
        <taxon>Salinirubrum</taxon>
    </lineage>
</organism>
<dbReference type="GO" id="GO:0051537">
    <property type="term" value="F:2 iron, 2 sulfur cluster binding"/>
    <property type="evidence" value="ECO:0007669"/>
    <property type="project" value="UniProtKB-KW"/>
</dbReference>
<dbReference type="Pfam" id="PF09360">
    <property type="entry name" value="zf-CDGSH"/>
    <property type="match status" value="1"/>
</dbReference>
<dbReference type="AlphaFoldDB" id="A0ABD5R7E3"/>
<dbReference type="EMBL" id="JBHSKX010000001">
    <property type="protein sequence ID" value="MFC5365932.1"/>
    <property type="molecule type" value="Genomic_DNA"/>
</dbReference>
<keyword evidence="8" id="KW-1185">Reference proteome</keyword>
<dbReference type="SMART" id="SM00704">
    <property type="entry name" value="ZnF_CDGSH"/>
    <property type="match status" value="1"/>
</dbReference>
<evidence type="ECO:0000313" key="7">
    <source>
        <dbReference type="EMBL" id="MFC5365932.1"/>
    </source>
</evidence>
<name>A0ABD5R7E3_9EURY</name>
<evidence type="ECO:0000256" key="5">
    <source>
        <dbReference type="SAM" id="MobiDB-lite"/>
    </source>
</evidence>
<evidence type="ECO:0000256" key="2">
    <source>
        <dbReference type="ARBA" id="ARBA00022723"/>
    </source>
</evidence>
<protein>
    <submittedName>
        <fullName evidence="7">CDGSH iron-sulfur domain-containing protein</fullName>
    </submittedName>
</protein>
<keyword evidence="1" id="KW-0001">2Fe-2S</keyword>
<feature type="compositionally biased region" description="Acidic residues" evidence="5">
    <location>
        <begin position="73"/>
        <end position="89"/>
    </location>
</feature>
<dbReference type="Proteomes" id="UP001596201">
    <property type="component" value="Unassembled WGS sequence"/>
</dbReference>
<dbReference type="GO" id="GO:0046872">
    <property type="term" value="F:metal ion binding"/>
    <property type="evidence" value="ECO:0007669"/>
    <property type="project" value="UniProtKB-KW"/>
</dbReference>
<sequence>MPREVTLDARGPRFLDADDVDPEKGDVAVCQCGLSDEFPFCDGSHRATEDEAEDRRYKYVDGERREIARIEFADESSDDDAGGSPTDDD</sequence>
<reference evidence="7 8" key="1">
    <citation type="journal article" date="2019" name="Int. J. Syst. Evol. Microbiol.">
        <title>The Global Catalogue of Microorganisms (GCM) 10K type strain sequencing project: providing services to taxonomists for standard genome sequencing and annotation.</title>
        <authorList>
            <consortium name="The Broad Institute Genomics Platform"/>
            <consortium name="The Broad Institute Genome Sequencing Center for Infectious Disease"/>
            <person name="Wu L."/>
            <person name="Ma J."/>
        </authorList>
    </citation>
    <scope>NUCLEOTIDE SEQUENCE [LARGE SCALE GENOMIC DNA]</scope>
    <source>
        <strain evidence="7 8">CGMCC 1.12237</strain>
    </source>
</reference>
<dbReference type="RefSeq" id="WP_227228732.1">
    <property type="nucleotide sequence ID" value="NZ_JAJCVJ010000001.1"/>
</dbReference>
<dbReference type="InterPro" id="IPR018967">
    <property type="entry name" value="FeS-contain_CDGSH-typ"/>
</dbReference>
<dbReference type="Gene3D" id="3.40.5.90">
    <property type="entry name" value="CDGSH iron-sulfur domain, mitoNEET-type"/>
    <property type="match status" value="1"/>
</dbReference>
<evidence type="ECO:0000256" key="4">
    <source>
        <dbReference type="ARBA" id="ARBA00023014"/>
    </source>
</evidence>
<accession>A0ABD5R7E3</accession>
<keyword evidence="4" id="KW-0411">Iron-sulfur</keyword>
<proteinExistence type="predicted"/>
<evidence type="ECO:0000256" key="1">
    <source>
        <dbReference type="ARBA" id="ARBA00022714"/>
    </source>
</evidence>
<keyword evidence="2" id="KW-0479">Metal-binding</keyword>
<keyword evidence="3" id="KW-0408">Iron</keyword>
<evidence type="ECO:0000313" key="8">
    <source>
        <dbReference type="Proteomes" id="UP001596201"/>
    </source>
</evidence>
<dbReference type="InterPro" id="IPR042216">
    <property type="entry name" value="MitoNEET_CISD"/>
</dbReference>